<protein>
    <submittedName>
        <fullName evidence="1">Uncharacterized protein</fullName>
    </submittedName>
</protein>
<gene>
    <name evidence="1" type="ORF">CGI_10028784</name>
</gene>
<proteinExistence type="predicted"/>
<dbReference type="AlphaFoldDB" id="K1QQM4"/>
<organism evidence="1">
    <name type="scientific">Magallana gigas</name>
    <name type="common">Pacific oyster</name>
    <name type="synonym">Crassostrea gigas</name>
    <dbReference type="NCBI Taxonomy" id="29159"/>
    <lineage>
        <taxon>Eukaryota</taxon>
        <taxon>Metazoa</taxon>
        <taxon>Spiralia</taxon>
        <taxon>Lophotrochozoa</taxon>
        <taxon>Mollusca</taxon>
        <taxon>Bivalvia</taxon>
        <taxon>Autobranchia</taxon>
        <taxon>Pteriomorphia</taxon>
        <taxon>Ostreida</taxon>
        <taxon>Ostreoidea</taxon>
        <taxon>Ostreidae</taxon>
        <taxon>Magallana</taxon>
    </lineage>
</organism>
<dbReference type="EMBL" id="JH823244">
    <property type="protein sequence ID" value="EKC31150.1"/>
    <property type="molecule type" value="Genomic_DNA"/>
</dbReference>
<name>K1QQM4_MAGGI</name>
<accession>K1QQM4</accession>
<dbReference type="HOGENOM" id="CLU_2851826_0_0_1"/>
<dbReference type="InParanoid" id="K1QQM4"/>
<reference evidence="1" key="1">
    <citation type="journal article" date="2012" name="Nature">
        <title>The oyster genome reveals stress adaptation and complexity of shell formation.</title>
        <authorList>
            <person name="Zhang G."/>
            <person name="Fang X."/>
            <person name="Guo X."/>
            <person name="Li L."/>
            <person name="Luo R."/>
            <person name="Xu F."/>
            <person name="Yang P."/>
            <person name="Zhang L."/>
            <person name="Wang X."/>
            <person name="Qi H."/>
            <person name="Xiong Z."/>
            <person name="Que H."/>
            <person name="Xie Y."/>
            <person name="Holland P.W."/>
            <person name="Paps J."/>
            <person name="Zhu Y."/>
            <person name="Wu F."/>
            <person name="Chen Y."/>
            <person name="Wang J."/>
            <person name="Peng C."/>
            <person name="Meng J."/>
            <person name="Yang L."/>
            <person name="Liu J."/>
            <person name="Wen B."/>
            <person name="Zhang N."/>
            <person name="Huang Z."/>
            <person name="Zhu Q."/>
            <person name="Feng Y."/>
            <person name="Mount A."/>
            <person name="Hedgecock D."/>
            <person name="Xu Z."/>
            <person name="Liu Y."/>
            <person name="Domazet-Loso T."/>
            <person name="Du Y."/>
            <person name="Sun X."/>
            <person name="Zhang S."/>
            <person name="Liu B."/>
            <person name="Cheng P."/>
            <person name="Jiang X."/>
            <person name="Li J."/>
            <person name="Fan D."/>
            <person name="Wang W."/>
            <person name="Fu W."/>
            <person name="Wang T."/>
            <person name="Wang B."/>
            <person name="Zhang J."/>
            <person name="Peng Z."/>
            <person name="Li Y."/>
            <person name="Li N."/>
            <person name="Wang J."/>
            <person name="Chen M."/>
            <person name="He Y."/>
            <person name="Tan F."/>
            <person name="Song X."/>
            <person name="Zheng Q."/>
            <person name="Huang R."/>
            <person name="Yang H."/>
            <person name="Du X."/>
            <person name="Chen L."/>
            <person name="Yang M."/>
            <person name="Gaffney P.M."/>
            <person name="Wang S."/>
            <person name="Luo L."/>
            <person name="She Z."/>
            <person name="Ming Y."/>
            <person name="Huang W."/>
            <person name="Zhang S."/>
            <person name="Huang B."/>
            <person name="Zhang Y."/>
            <person name="Qu T."/>
            <person name="Ni P."/>
            <person name="Miao G."/>
            <person name="Wang J."/>
            <person name="Wang Q."/>
            <person name="Steinberg C.E."/>
            <person name="Wang H."/>
            <person name="Li N."/>
            <person name="Qian L."/>
            <person name="Zhang G."/>
            <person name="Li Y."/>
            <person name="Yang H."/>
            <person name="Liu X."/>
            <person name="Wang J."/>
            <person name="Yin Y."/>
            <person name="Wang J."/>
        </authorList>
    </citation>
    <scope>NUCLEOTIDE SEQUENCE [LARGE SCALE GENOMIC DNA]</scope>
    <source>
        <strain evidence="1">05x7-T-G4-1.051#20</strain>
    </source>
</reference>
<sequence>MDSEIDLPEQRIPFFILMNKQVSSDRSSDLLCQIKRVETNFFENKKNIHTIPINGQNARGSFSGS</sequence>
<evidence type="ECO:0000313" key="1">
    <source>
        <dbReference type="EMBL" id="EKC31150.1"/>
    </source>
</evidence>